<evidence type="ECO:0000259" key="5">
    <source>
        <dbReference type="PROSITE" id="PS50893"/>
    </source>
</evidence>
<dbReference type="InterPro" id="IPR003439">
    <property type="entry name" value="ABC_transporter-like_ATP-bd"/>
</dbReference>
<dbReference type="PROSITE" id="PS50893">
    <property type="entry name" value="ABC_TRANSPORTER_2"/>
    <property type="match status" value="1"/>
</dbReference>
<evidence type="ECO:0000256" key="1">
    <source>
        <dbReference type="ARBA" id="ARBA00005417"/>
    </source>
</evidence>
<comment type="caution">
    <text evidence="6">The sequence shown here is derived from an EMBL/GenBank/DDBJ whole genome shotgun (WGS) entry which is preliminary data.</text>
</comment>
<keyword evidence="7" id="KW-1185">Reference proteome</keyword>
<dbReference type="InterPro" id="IPR027417">
    <property type="entry name" value="P-loop_NTPase"/>
</dbReference>
<dbReference type="Pfam" id="PF00005">
    <property type="entry name" value="ABC_tran"/>
    <property type="match status" value="1"/>
</dbReference>
<sequence length="321" mass="33592">MSEEAGNDVVVDPVAGDAAGIVVRGVTRRFGSAEALRGIDLSAPYGQITALVGPNGAGKTTLLLILATLLTPTSGEVRVAGLDPATDPDGVRARMGWMPDALGVYEQLTPREYLTFFAEAYRIDPAAVAGRVTGLLARVHLAEHADQPVHVLSRGQKQRLGLARAMVHEPRVLLLDEPAAGLDPRSRAELRDLLRELAASGVAVLVSSHILSELEELADRVVFVAEGRTVEEDEIAGVARFVVSGWRVRALDDAALTAALTARGVAPLATSAAGSDLPPMSETDAAALLAALVGDDVPVVAFGPIGGQLEAAYLALNKERR</sequence>
<reference evidence="7" key="1">
    <citation type="journal article" date="2019" name="Int. J. Syst. Evol. Microbiol.">
        <title>The Global Catalogue of Microorganisms (GCM) 10K type strain sequencing project: providing services to taxonomists for standard genome sequencing and annotation.</title>
        <authorList>
            <consortium name="The Broad Institute Genomics Platform"/>
            <consortium name="The Broad Institute Genome Sequencing Center for Infectious Disease"/>
            <person name="Wu L."/>
            <person name="Ma J."/>
        </authorList>
    </citation>
    <scope>NUCLEOTIDE SEQUENCE [LARGE SCALE GENOMIC DNA]</scope>
    <source>
        <strain evidence="7">JCM 13250</strain>
    </source>
</reference>
<keyword evidence="3" id="KW-0547">Nucleotide-binding</keyword>
<proteinExistence type="inferred from homology"/>
<dbReference type="InterPro" id="IPR003593">
    <property type="entry name" value="AAA+_ATPase"/>
</dbReference>
<dbReference type="RefSeq" id="WP_344138580.1">
    <property type="nucleotide sequence ID" value="NZ_BAAALT010000253.1"/>
</dbReference>
<dbReference type="SUPFAM" id="SSF52540">
    <property type="entry name" value="P-loop containing nucleoside triphosphate hydrolases"/>
    <property type="match status" value="1"/>
</dbReference>
<keyword evidence="2" id="KW-0813">Transport</keyword>
<evidence type="ECO:0000256" key="4">
    <source>
        <dbReference type="ARBA" id="ARBA00022840"/>
    </source>
</evidence>
<dbReference type="Gene3D" id="3.40.50.300">
    <property type="entry name" value="P-loop containing nucleotide triphosphate hydrolases"/>
    <property type="match status" value="1"/>
</dbReference>
<evidence type="ECO:0000256" key="3">
    <source>
        <dbReference type="ARBA" id="ARBA00022741"/>
    </source>
</evidence>
<dbReference type="Proteomes" id="UP001500218">
    <property type="component" value="Unassembled WGS sequence"/>
</dbReference>
<dbReference type="SMART" id="SM00382">
    <property type="entry name" value="AAA"/>
    <property type="match status" value="1"/>
</dbReference>
<name>A0ABP4YS28_9ACTN</name>
<comment type="similarity">
    <text evidence="1">Belongs to the ABC transporter superfamily.</text>
</comment>
<dbReference type="PANTHER" id="PTHR43335:SF3">
    <property type="entry name" value="ABC TRANSPORTER"/>
    <property type="match status" value="1"/>
</dbReference>
<feature type="domain" description="ABC transporter" evidence="5">
    <location>
        <begin position="21"/>
        <end position="251"/>
    </location>
</feature>
<evidence type="ECO:0000313" key="6">
    <source>
        <dbReference type="EMBL" id="GAA1829132.1"/>
    </source>
</evidence>
<dbReference type="PANTHER" id="PTHR43335">
    <property type="entry name" value="ABC TRANSPORTER, ATP-BINDING PROTEIN"/>
    <property type="match status" value="1"/>
</dbReference>
<dbReference type="EMBL" id="BAAALT010000253">
    <property type="protein sequence ID" value="GAA1829132.1"/>
    <property type="molecule type" value="Genomic_DNA"/>
</dbReference>
<dbReference type="GO" id="GO:0005524">
    <property type="term" value="F:ATP binding"/>
    <property type="evidence" value="ECO:0007669"/>
    <property type="project" value="UniProtKB-KW"/>
</dbReference>
<accession>A0ABP4YS28</accession>
<organism evidence="6 7">
    <name type="scientific">Luedemannella flava</name>
    <dbReference type="NCBI Taxonomy" id="349316"/>
    <lineage>
        <taxon>Bacteria</taxon>
        <taxon>Bacillati</taxon>
        <taxon>Actinomycetota</taxon>
        <taxon>Actinomycetes</taxon>
        <taxon>Micromonosporales</taxon>
        <taxon>Micromonosporaceae</taxon>
        <taxon>Luedemannella</taxon>
    </lineage>
</organism>
<gene>
    <name evidence="6" type="ORF">GCM10009682_55020</name>
</gene>
<evidence type="ECO:0000313" key="7">
    <source>
        <dbReference type="Proteomes" id="UP001500218"/>
    </source>
</evidence>
<protein>
    <submittedName>
        <fullName evidence="6">ABC transporter ATP-binding protein</fullName>
    </submittedName>
</protein>
<dbReference type="CDD" id="cd03230">
    <property type="entry name" value="ABC_DR_subfamily_A"/>
    <property type="match status" value="1"/>
</dbReference>
<evidence type="ECO:0000256" key="2">
    <source>
        <dbReference type="ARBA" id="ARBA00022448"/>
    </source>
</evidence>
<keyword evidence="4 6" id="KW-0067">ATP-binding</keyword>